<organism evidence="3">
    <name type="scientific">Brassica oleracea</name>
    <name type="common">Wild cabbage</name>
    <dbReference type="NCBI Taxonomy" id="3712"/>
    <lineage>
        <taxon>Eukaryota</taxon>
        <taxon>Viridiplantae</taxon>
        <taxon>Streptophyta</taxon>
        <taxon>Embryophyta</taxon>
        <taxon>Tracheophyta</taxon>
        <taxon>Spermatophyta</taxon>
        <taxon>Magnoliopsida</taxon>
        <taxon>eudicotyledons</taxon>
        <taxon>Gunneridae</taxon>
        <taxon>Pentapetalae</taxon>
        <taxon>rosids</taxon>
        <taxon>malvids</taxon>
        <taxon>Brassicales</taxon>
        <taxon>Brassicaceae</taxon>
        <taxon>Brassiceae</taxon>
        <taxon>Brassica</taxon>
    </lineage>
</organism>
<dbReference type="PANTHER" id="PTHR47658:SF2">
    <property type="entry name" value="HMG-BOX (HIGH MOBILITY GROUP) DNA-BINDING FAMILY PROTEIN"/>
    <property type="match status" value="1"/>
</dbReference>
<feature type="domain" description="HMG box" evidence="2">
    <location>
        <begin position="73"/>
        <end position="136"/>
    </location>
</feature>
<dbReference type="GO" id="GO:0010197">
    <property type="term" value="P:polar nucleus fusion"/>
    <property type="evidence" value="ECO:0007669"/>
    <property type="project" value="TreeGrafter"/>
</dbReference>
<feature type="DNA-binding region" description="HMG box" evidence="1">
    <location>
        <begin position="73"/>
        <end position="136"/>
    </location>
</feature>
<reference evidence="3" key="1">
    <citation type="submission" date="2018-11" db="EMBL/GenBank/DDBJ databases">
        <authorList>
            <consortium name="Genoscope - CEA"/>
            <person name="William W."/>
        </authorList>
    </citation>
    <scope>NUCLEOTIDE SEQUENCE</scope>
</reference>
<evidence type="ECO:0000259" key="2">
    <source>
        <dbReference type="PROSITE" id="PS50118"/>
    </source>
</evidence>
<keyword evidence="1" id="KW-0238">DNA-binding</keyword>
<dbReference type="GO" id="GO:0005634">
    <property type="term" value="C:nucleus"/>
    <property type="evidence" value="ECO:0007669"/>
    <property type="project" value="UniProtKB-UniRule"/>
</dbReference>
<protein>
    <recommendedName>
        <fullName evidence="2">HMG box domain-containing protein</fullName>
    </recommendedName>
</protein>
<dbReference type="PANTHER" id="PTHR47658">
    <property type="entry name" value="HIGH MOBILITY GROUP B PROTEIN 12-RELATED"/>
    <property type="match status" value="1"/>
</dbReference>
<dbReference type="EMBL" id="LR031875">
    <property type="protein sequence ID" value="VDD34578.1"/>
    <property type="molecule type" value="Genomic_DNA"/>
</dbReference>
<dbReference type="Gene3D" id="1.10.30.10">
    <property type="entry name" value="High mobility group box domain"/>
    <property type="match status" value="1"/>
</dbReference>
<gene>
    <name evidence="3" type="ORF">BOLC9T59901H</name>
</gene>
<dbReference type="AlphaFoldDB" id="A0A3P6E574"/>
<dbReference type="PROSITE" id="PS50118">
    <property type="entry name" value="HMG_BOX_2"/>
    <property type="match status" value="1"/>
</dbReference>
<dbReference type="GO" id="GO:0003677">
    <property type="term" value="F:DNA binding"/>
    <property type="evidence" value="ECO:0007669"/>
    <property type="project" value="UniProtKB-UniRule"/>
</dbReference>
<dbReference type="InterPro" id="IPR036910">
    <property type="entry name" value="HMG_box_dom_sf"/>
</dbReference>
<accession>A0A3P6E574</accession>
<name>A0A3P6E574_BRAOL</name>
<evidence type="ECO:0000256" key="1">
    <source>
        <dbReference type="PROSITE-ProRule" id="PRU00267"/>
    </source>
</evidence>
<proteinExistence type="predicted"/>
<keyword evidence="1" id="KW-0539">Nucleus</keyword>
<sequence length="188" mass="22024">MAIRPRTRKRVEAVRRAADGSAFEKCEECGVMIAIALFDMHECGGEKRREVKRFKCVSSGKKIDDDISKPSFEDEPRSPFVFFLEDFRKNYDGNMVEASRICFTVWKNMSGEDQRPFIARAVKVDLAHNMKIKEEVQSVMYKIDEADSKAVGKFDKSYECYDHEEEEEYGSSDHFEKEFWYDDTLLKY</sequence>
<dbReference type="InterPro" id="IPR009071">
    <property type="entry name" value="HMG_box_dom"/>
</dbReference>
<evidence type="ECO:0000313" key="3">
    <source>
        <dbReference type="EMBL" id="VDD34578.1"/>
    </source>
</evidence>
<dbReference type="SUPFAM" id="SSF47095">
    <property type="entry name" value="HMG-box"/>
    <property type="match status" value="1"/>
</dbReference>